<keyword evidence="3" id="KW-1185">Reference proteome</keyword>
<reference evidence="2 3" key="1">
    <citation type="submission" date="2020-08" db="EMBL/GenBank/DDBJ databases">
        <title>Cohnella phylogeny.</title>
        <authorList>
            <person name="Dunlap C."/>
        </authorList>
    </citation>
    <scope>NUCLEOTIDE SEQUENCE [LARGE SCALE GENOMIC DNA]</scope>
    <source>
        <strain evidence="2 3">DSM 25239</strain>
    </source>
</reference>
<sequence length="637" mass="71085">MAYNRQLQQLQDTYATAYRMAIAIVDHTGRMTTEPSGSDGLLARVLSSTDGFDLRAELKRHTSYLQGIQAVTIYDYNTIYGLKFLVAPLRVREGYSCFVWAGAWMDEQSRKAAADAFDIRKRGDSETLRHLRELPDIGELHRMDLMTKLGQMAEIAAVLLRNDTENRGAPAPALRRLREVVDWSATPGFADREADAAGLLLRILELDVAGFARKVENERFQVAFAAGDDRSEALLGAAFHTGEGCLGHVALIRRRMVWSSSSEDPRFSFFSQRGLDLRTVVGYPLTAGGEMIGILFGGTFSFREPPAESVELIELMMSLWGSGRQAAALQEKHQQHRLLLRTLNEIAYSIGFMHDANQVLSVLVDAAHSLVGGSFACILLLPEPDRRTEARLVSREMGPEQIHQYAREAAERYRPRKDAPQTNARQPIGRLAEWGESIVELPLVHGRQIVGVLALGIAEERLKEAERLLVMALAMIGEMRLFELRNADGLARRSHLELLGQAVAKWNPAAYREAAKTAKLAADFAHKLGFEPASIERIGQAGLVSAYESSYLWETVPWNADVIRVLQESEEILKRLVPVQADERAPPDYSREAQVLALARWQSRREQSPHALPAYSSPAPALIEETLVEAFEGYMRE</sequence>
<comment type="caution">
    <text evidence="2">The sequence shown here is derived from an EMBL/GenBank/DDBJ whole genome shotgun (WGS) entry which is preliminary data.</text>
</comment>
<dbReference type="SUPFAM" id="SSF55781">
    <property type="entry name" value="GAF domain-like"/>
    <property type="match status" value="2"/>
</dbReference>
<gene>
    <name evidence="2" type="ORF">H7B90_31710</name>
</gene>
<feature type="non-terminal residue" evidence="2">
    <location>
        <position position="637"/>
    </location>
</feature>
<dbReference type="RefSeq" id="WP_185139911.1">
    <property type="nucleotide sequence ID" value="NZ_JACJVR010000152.1"/>
</dbReference>
<evidence type="ECO:0000313" key="2">
    <source>
        <dbReference type="EMBL" id="MBB6695965.1"/>
    </source>
</evidence>
<dbReference type="InterPro" id="IPR018771">
    <property type="entry name" value="PocR_dom"/>
</dbReference>
<evidence type="ECO:0000259" key="1">
    <source>
        <dbReference type="Pfam" id="PF10114"/>
    </source>
</evidence>
<dbReference type="InterPro" id="IPR029016">
    <property type="entry name" value="GAF-like_dom_sf"/>
</dbReference>
<organism evidence="2 3">
    <name type="scientific">Cohnella xylanilytica</name>
    <dbReference type="NCBI Taxonomy" id="557555"/>
    <lineage>
        <taxon>Bacteria</taxon>
        <taxon>Bacillati</taxon>
        <taxon>Bacillota</taxon>
        <taxon>Bacilli</taxon>
        <taxon>Bacillales</taxon>
        <taxon>Paenibacillaceae</taxon>
        <taxon>Cohnella</taxon>
    </lineage>
</organism>
<accession>A0A841U5X6</accession>
<dbReference type="AlphaFoldDB" id="A0A841U5X6"/>
<protein>
    <submittedName>
        <fullName evidence="2">PocR ligand-binding domain-containing protein</fullName>
    </submittedName>
</protein>
<dbReference type="Proteomes" id="UP000553776">
    <property type="component" value="Unassembled WGS sequence"/>
</dbReference>
<dbReference type="Gene3D" id="3.30.450.40">
    <property type="match status" value="2"/>
</dbReference>
<dbReference type="EMBL" id="JACJVR010000152">
    <property type="protein sequence ID" value="MBB6695965.1"/>
    <property type="molecule type" value="Genomic_DNA"/>
</dbReference>
<name>A0A841U5X6_9BACL</name>
<dbReference type="Pfam" id="PF10114">
    <property type="entry name" value="PocR"/>
    <property type="match status" value="1"/>
</dbReference>
<proteinExistence type="predicted"/>
<feature type="domain" description="PocR" evidence="1">
    <location>
        <begin position="6"/>
        <end position="154"/>
    </location>
</feature>
<evidence type="ECO:0000313" key="3">
    <source>
        <dbReference type="Proteomes" id="UP000553776"/>
    </source>
</evidence>